<protein>
    <submittedName>
        <fullName evidence="1">Uncharacterized protein</fullName>
    </submittedName>
</protein>
<keyword evidence="2" id="KW-1185">Reference proteome</keyword>
<reference evidence="1 2" key="1">
    <citation type="submission" date="2019-01" db="EMBL/GenBank/DDBJ databases">
        <title>Weissella sp. nov., a novel lactic acid bacterium isolated from animal feces.</title>
        <authorList>
            <person name="Wang L.-T."/>
        </authorList>
    </citation>
    <scope>NUCLEOTIDE SEQUENCE [LARGE SCALE GENOMIC DNA]</scope>
    <source>
        <strain evidence="1 2">8H-2</strain>
    </source>
</reference>
<dbReference type="Proteomes" id="UP000371977">
    <property type="component" value="Unassembled WGS sequence"/>
</dbReference>
<comment type="caution">
    <text evidence="1">The sequence shown here is derived from an EMBL/GenBank/DDBJ whole genome shotgun (WGS) entry which is preliminary data.</text>
</comment>
<dbReference type="AlphaFoldDB" id="A0A6C2C9F4"/>
<name>A0A6C2C9F4_9LACO</name>
<dbReference type="EMBL" id="SDGZ01000010">
    <property type="protein sequence ID" value="TYC50229.1"/>
    <property type="molecule type" value="Genomic_DNA"/>
</dbReference>
<proteinExistence type="predicted"/>
<gene>
    <name evidence="1" type="ORF">ESZ50_04010</name>
</gene>
<evidence type="ECO:0000313" key="2">
    <source>
        <dbReference type="Proteomes" id="UP000371977"/>
    </source>
</evidence>
<evidence type="ECO:0000313" key="1">
    <source>
        <dbReference type="EMBL" id="TYC50229.1"/>
    </source>
</evidence>
<organism evidence="1 2">
    <name type="scientific">Weissella muntiaci</name>
    <dbReference type="NCBI Taxonomy" id="2508881"/>
    <lineage>
        <taxon>Bacteria</taxon>
        <taxon>Bacillati</taxon>
        <taxon>Bacillota</taxon>
        <taxon>Bacilli</taxon>
        <taxon>Lactobacillales</taxon>
        <taxon>Lactobacillaceae</taxon>
        <taxon>Weissella</taxon>
    </lineage>
</organism>
<accession>A0A6C2C9F4</accession>
<sequence length="119" mass="13343">MRNYTESNRSNGGGMMLEAWEICERPEVTVAALAAFEEARDGLEGAIGEPFALLAQRHSADSDEYRMLFKALYRKSNNEMVMRYELAEVVKHATGKAKFKMIAGLDDEYAVTSDNLTIN</sequence>